<evidence type="ECO:0000313" key="1">
    <source>
        <dbReference type="EMBL" id="VVT07312.1"/>
    </source>
</evidence>
<dbReference type="RefSeq" id="WP_151990333.1">
    <property type="nucleotide sequence ID" value="NZ_LR701528.1"/>
</dbReference>
<sequence>MITFYTENPKSLLAAFNAAIALGSGKGSITTWDIIDGDYTHAADQWNRQAYFEAVISPGILQFGIVRNQANPVSIEVYAYYHGHLIETFLRHFDQMFDTVTSTALALQPDRVT</sequence>
<name>A0A5E7YLW9_9SPHN</name>
<organism evidence="1 2">
    <name type="scientific">Sphingomonas aurantiaca</name>
    <dbReference type="NCBI Taxonomy" id="185949"/>
    <lineage>
        <taxon>Bacteria</taxon>
        <taxon>Pseudomonadati</taxon>
        <taxon>Pseudomonadota</taxon>
        <taxon>Alphaproteobacteria</taxon>
        <taxon>Sphingomonadales</taxon>
        <taxon>Sphingomonadaceae</taxon>
        <taxon>Sphingomonas</taxon>
    </lineage>
</organism>
<evidence type="ECO:0000313" key="2">
    <source>
        <dbReference type="Proteomes" id="UP000326857"/>
    </source>
</evidence>
<proteinExistence type="predicted"/>
<reference evidence="1 2" key="1">
    <citation type="submission" date="2019-09" db="EMBL/GenBank/DDBJ databases">
        <authorList>
            <person name="Dittami M. S."/>
        </authorList>
    </citation>
    <scope>NUCLEOTIDE SEQUENCE [LARGE SCALE GENOMIC DNA]</scope>
    <source>
        <strain evidence="1">SPHINGO391</strain>
    </source>
</reference>
<dbReference type="Proteomes" id="UP000326857">
    <property type="component" value="Unassembled WGS sequence"/>
</dbReference>
<dbReference type="EMBL" id="CABVLI010000033">
    <property type="protein sequence ID" value="VVT07312.1"/>
    <property type="molecule type" value="Genomic_DNA"/>
</dbReference>
<dbReference type="AlphaFoldDB" id="A0A5E7YLW9"/>
<accession>A0A5E7YLW9</accession>
<gene>
    <name evidence="1" type="ORF">SPHINGO391_390036</name>
</gene>
<protein>
    <submittedName>
        <fullName evidence="1">Uncharacterized protein</fullName>
    </submittedName>
</protein>